<dbReference type="AlphaFoldDB" id="A0A0S3QZC0"/>
<protein>
    <submittedName>
        <fullName evidence="1">Uncharacterized protein</fullName>
    </submittedName>
</protein>
<name>A0A0S3QZC0_PHAAN</name>
<dbReference type="Proteomes" id="UP000291084">
    <property type="component" value="Chromosome 1"/>
</dbReference>
<proteinExistence type="predicted"/>
<keyword evidence="2" id="KW-1185">Reference proteome</keyword>
<dbReference type="EMBL" id="AP015034">
    <property type="protein sequence ID" value="BAT73664.1"/>
    <property type="molecule type" value="Genomic_DNA"/>
</dbReference>
<evidence type="ECO:0000313" key="2">
    <source>
        <dbReference type="Proteomes" id="UP000291084"/>
    </source>
</evidence>
<sequence>MLLEQQSHVVVSMYLLKYILSTTYSTNINLLSPERPHYSLHDWLLCKRILNAPTRPSVTGNVNLYIPPITFTQKRLNKFRIMTPMI</sequence>
<evidence type="ECO:0000313" key="1">
    <source>
        <dbReference type="EMBL" id="BAT73664.1"/>
    </source>
</evidence>
<gene>
    <name evidence="1" type="primary">Vigan.01G117800</name>
    <name evidence="1" type="ORF">VIGAN_01117800</name>
</gene>
<reference evidence="1 2" key="1">
    <citation type="journal article" date="2015" name="Sci. Rep.">
        <title>The power of single molecule real-time sequencing technology in the de novo assembly of a eukaryotic genome.</title>
        <authorList>
            <person name="Sakai H."/>
            <person name="Naito K."/>
            <person name="Ogiso-Tanaka E."/>
            <person name="Takahashi Y."/>
            <person name="Iseki K."/>
            <person name="Muto C."/>
            <person name="Satou K."/>
            <person name="Teruya K."/>
            <person name="Shiroma A."/>
            <person name="Shimoji M."/>
            <person name="Hirano T."/>
            <person name="Itoh T."/>
            <person name="Kaga A."/>
            <person name="Tomooka N."/>
        </authorList>
    </citation>
    <scope>NUCLEOTIDE SEQUENCE [LARGE SCALE GENOMIC DNA]</scope>
    <source>
        <strain evidence="2">cv. Shumari</strain>
    </source>
</reference>
<organism evidence="1 2">
    <name type="scientific">Vigna angularis var. angularis</name>
    <dbReference type="NCBI Taxonomy" id="157739"/>
    <lineage>
        <taxon>Eukaryota</taxon>
        <taxon>Viridiplantae</taxon>
        <taxon>Streptophyta</taxon>
        <taxon>Embryophyta</taxon>
        <taxon>Tracheophyta</taxon>
        <taxon>Spermatophyta</taxon>
        <taxon>Magnoliopsida</taxon>
        <taxon>eudicotyledons</taxon>
        <taxon>Gunneridae</taxon>
        <taxon>Pentapetalae</taxon>
        <taxon>rosids</taxon>
        <taxon>fabids</taxon>
        <taxon>Fabales</taxon>
        <taxon>Fabaceae</taxon>
        <taxon>Papilionoideae</taxon>
        <taxon>50 kb inversion clade</taxon>
        <taxon>NPAAA clade</taxon>
        <taxon>indigoferoid/millettioid clade</taxon>
        <taxon>Phaseoleae</taxon>
        <taxon>Vigna</taxon>
    </lineage>
</organism>
<accession>A0A0S3QZC0</accession>